<sequence length="141" mass="15908">MQGSIYIFVKRKLISHGVDRTPDGRVAIENKHLFLGFVRLERAVRIADFDAVQRAVKTIDGRANALGKRHLIVFAYMYLYFSDATPKKTLADVKADDGGVVRTVEYRRAVTPEERLIGDWAQLCFARYGDSLLRAVYASAV</sequence>
<proteinExistence type="predicted"/>
<name>A0AA50CQM7_9HYPH</name>
<keyword evidence="1" id="KW-0614">Plasmid</keyword>
<organism evidence="1 2">
    <name type="scientific">Shinella sumterensis</name>
    <dbReference type="NCBI Taxonomy" id="1967501"/>
    <lineage>
        <taxon>Bacteria</taxon>
        <taxon>Pseudomonadati</taxon>
        <taxon>Pseudomonadota</taxon>
        <taxon>Alphaproteobacteria</taxon>
        <taxon>Hyphomicrobiales</taxon>
        <taxon>Rhizobiaceae</taxon>
        <taxon>Shinella</taxon>
    </lineage>
</organism>
<geneLocation type="plasmid" evidence="1 2">
    <name>unnamed1</name>
</geneLocation>
<dbReference type="Proteomes" id="UP001234585">
    <property type="component" value="Plasmid unnamed1"/>
</dbReference>
<dbReference type="EMBL" id="CP132303">
    <property type="protein sequence ID" value="WLR99681.1"/>
    <property type="molecule type" value="Genomic_DNA"/>
</dbReference>
<dbReference type="AlphaFoldDB" id="A0AA50CQM7"/>
<dbReference type="RefSeq" id="WP_134650082.1">
    <property type="nucleotide sequence ID" value="NZ_CP132303.1"/>
</dbReference>
<gene>
    <name evidence="1" type="ORF">Q9313_23240</name>
</gene>
<protein>
    <submittedName>
        <fullName evidence="1">Uncharacterized protein</fullName>
    </submittedName>
</protein>
<accession>A0AA50CQM7</accession>
<evidence type="ECO:0000313" key="1">
    <source>
        <dbReference type="EMBL" id="WLR99681.1"/>
    </source>
</evidence>
<evidence type="ECO:0000313" key="2">
    <source>
        <dbReference type="Proteomes" id="UP001234585"/>
    </source>
</evidence>
<keyword evidence="2" id="KW-1185">Reference proteome</keyword>
<reference evidence="1 2" key="1">
    <citation type="submission" date="2023-08" db="EMBL/GenBank/DDBJ databases">
        <title>Pathogen: clinical or host-associated sample.</title>
        <authorList>
            <person name="Hergert J."/>
            <person name="Casey R."/>
            <person name="Wagner J."/>
            <person name="Young E.L."/>
            <person name="Oakeson K.F."/>
        </authorList>
    </citation>
    <scope>NUCLEOTIDE SEQUENCE [LARGE SCALE GENOMIC DNA]</scope>
    <source>
        <strain evidence="1 2">1760953</strain>
        <plasmid evidence="1 2">unnamed1</plasmid>
    </source>
</reference>